<dbReference type="Proteomes" id="UP000444980">
    <property type="component" value="Unassembled WGS sequence"/>
</dbReference>
<keyword evidence="1" id="KW-0472">Membrane</keyword>
<evidence type="ECO:0000313" key="2">
    <source>
        <dbReference type="EMBL" id="GED96405.1"/>
    </source>
</evidence>
<feature type="transmembrane region" description="Helical" evidence="1">
    <location>
        <begin position="27"/>
        <end position="47"/>
    </location>
</feature>
<dbReference type="OrthoDB" id="9893334at2"/>
<dbReference type="EMBL" id="BJOU01000001">
    <property type="protein sequence ID" value="GED96405.1"/>
    <property type="molecule type" value="Genomic_DNA"/>
</dbReference>
<name>A0A7M3SUT1_9ACTN</name>
<sequence>MSVRHTGKHRIVVAPAYRVHRRTTMMLSAIVVTLFTIVMLIANLVYFNETGTSIIPGLGA</sequence>
<protein>
    <submittedName>
        <fullName evidence="2">Uncharacterized protein</fullName>
    </submittedName>
</protein>
<keyword evidence="1" id="KW-0812">Transmembrane</keyword>
<proteinExistence type="predicted"/>
<reference evidence="3" key="1">
    <citation type="submission" date="2019-06" db="EMBL/GenBank/DDBJ databases">
        <title>Gordonia isolated from sludge of a wastewater treatment plant.</title>
        <authorList>
            <person name="Tamura T."/>
            <person name="Aoyama K."/>
            <person name="Kang Y."/>
            <person name="Saito S."/>
            <person name="Akiyama N."/>
            <person name="Yazawa K."/>
            <person name="Gonoi T."/>
            <person name="Mikami Y."/>
        </authorList>
    </citation>
    <scope>NUCLEOTIDE SEQUENCE [LARGE SCALE GENOMIC DNA]</scope>
    <source>
        <strain evidence="3">NBRC 107697</strain>
    </source>
</reference>
<evidence type="ECO:0000256" key="1">
    <source>
        <dbReference type="SAM" id="Phobius"/>
    </source>
</evidence>
<keyword evidence="3" id="KW-1185">Reference proteome</keyword>
<keyword evidence="1" id="KW-1133">Transmembrane helix</keyword>
<gene>
    <name evidence="2" type="ORF">nbrc107697_04440</name>
</gene>
<comment type="caution">
    <text evidence="2">The sequence shown here is derived from an EMBL/GenBank/DDBJ whole genome shotgun (WGS) entry which is preliminary data.</text>
</comment>
<dbReference type="AlphaFoldDB" id="A0A7M3SUT1"/>
<organism evidence="2 3">
    <name type="scientific">Gordonia crocea</name>
    <dbReference type="NCBI Taxonomy" id="589162"/>
    <lineage>
        <taxon>Bacteria</taxon>
        <taxon>Bacillati</taxon>
        <taxon>Actinomycetota</taxon>
        <taxon>Actinomycetes</taxon>
        <taxon>Mycobacteriales</taxon>
        <taxon>Gordoniaceae</taxon>
        <taxon>Gordonia</taxon>
    </lineage>
</organism>
<accession>A0A7M3SUT1</accession>
<evidence type="ECO:0000313" key="3">
    <source>
        <dbReference type="Proteomes" id="UP000444980"/>
    </source>
</evidence>
<dbReference type="RefSeq" id="WP_161925881.1">
    <property type="nucleotide sequence ID" value="NZ_BJOU01000001.1"/>
</dbReference>